<reference evidence="19 20" key="1">
    <citation type="submission" date="2017-03" db="EMBL/GenBank/DDBJ databases">
        <title>Whole genome sequences of fourteen strains of Bradyrhizobium canariense and one strain of Bradyrhizobium japonicum isolated from Lupinus (Papilionoideae: Genisteae) species in Algeria.</title>
        <authorList>
            <person name="Crovadore J."/>
            <person name="Chekireb D."/>
            <person name="Brachmann A."/>
            <person name="Chablais R."/>
            <person name="Cochard B."/>
            <person name="Lefort F."/>
        </authorList>
    </citation>
    <scope>NUCLEOTIDE SEQUENCE [LARGE SCALE GENOMIC DNA]</scope>
    <source>
        <strain evidence="19 20">UBMA197</strain>
    </source>
</reference>
<evidence type="ECO:0000256" key="14">
    <source>
        <dbReference type="PIRNR" id="PIRNR000292"/>
    </source>
</evidence>
<dbReference type="GO" id="GO:0009486">
    <property type="term" value="F:cytochrome bo3 ubiquinol oxidase activity"/>
    <property type="evidence" value="ECO:0007669"/>
    <property type="project" value="InterPro"/>
</dbReference>
<dbReference type="PROSITE" id="PS50857">
    <property type="entry name" value="COX2_CUA"/>
    <property type="match status" value="1"/>
</dbReference>
<evidence type="ECO:0000256" key="13">
    <source>
        <dbReference type="ARBA" id="ARBA00023288"/>
    </source>
</evidence>
<dbReference type="InterPro" id="IPR011759">
    <property type="entry name" value="Cyt_c_oxidase_su2_TM_dom"/>
</dbReference>
<evidence type="ECO:0000256" key="4">
    <source>
        <dbReference type="ARBA" id="ARBA00022475"/>
    </source>
</evidence>
<keyword evidence="11 14" id="KW-0472">Membrane</keyword>
<comment type="similarity">
    <text evidence="2 14">Belongs to the cytochrome c oxidase subunit 2 family.</text>
</comment>
<evidence type="ECO:0000313" key="19">
    <source>
        <dbReference type="EMBL" id="OSJ25705.1"/>
    </source>
</evidence>
<dbReference type="AlphaFoldDB" id="A0A1Y2JCS2"/>
<evidence type="ECO:0000256" key="3">
    <source>
        <dbReference type="ARBA" id="ARBA00022448"/>
    </source>
</evidence>
<feature type="domain" description="Cytochrome oxidase subunit II transmembrane region profile" evidence="18">
    <location>
        <begin position="15"/>
        <end position="112"/>
    </location>
</feature>
<evidence type="ECO:0000256" key="1">
    <source>
        <dbReference type="ARBA" id="ARBA00004651"/>
    </source>
</evidence>
<protein>
    <recommendedName>
        <fullName evidence="14">Ubiquinol oxidase subunit 2</fullName>
    </recommendedName>
</protein>
<dbReference type="PIRSF" id="PIRSF000292">
    <property type="entry name" value="Ubi_od_II"/>
    <property type="match status" value="1"/>
</dbReference>
<dbReference type="PANTHER" id="PTHR22888">
    <property type="entry name" value="CYTOCHROME C OXIDASE, SUBUNIT II"/>
    <property type="match status" value="1"/>
</dbReference>
<dbReference type="Proteomes" id="UP000193335">
    <property type="component" value="Unassembled WGS sequence"/>
</dbReference>
<evidence type="ECO:0000256" key="15">
    <source>
        <dbReference type="SAM" id="MobiDB-lite"/>
    </source>
</evidence>
<evidence type="ECO:0000313" key="20">
    <source>
        <dbReference type="Proteomes" id="UP000193335"/>
    </source>
</evidence>
<evidence type="ECO:0000256" key="12">
    <source>
        <dbReference type="ARBA" id="ARBA00023139"/>
    </source>
</evidence>
<keyword evidence="6 16" id="KW-0812">Transmembrane</keyword>
<dbReference type="InterPro" id="IPR006333">
    <property type="entry name" value="Cyt_o_ubiquinol_oxidase_su2"/>
</dbReference>
<dbReference type="GO" id="GO:0042773">
    <property type="term" value="P:ATP synthesis coupled electron transport"/>
    <property type="evidence" value="ECO:0007669"/>
    <property type="project" value="TreeGrafter"/>
</dbReference>
<dbReference type="InterPro" id="IPR036257">
    <property type="entry name" value="Cyt_c_oxidase_su2_TM_sf"/>
</dbReference>
<feature type="domain" description="Cytochrome oxidase subunit II copper A binding" evidence="17">
    <location>
        <begin position="118"/>
        <end position="230"/>
    </location>
</feature>
<dbReference type="InterPro" id="IPR008972">
    <property type="entry name" value="Cupredoxin"/>
</dbReference>
<comment type="subcellular location">
    <subcellularLocation>
        <location evidence="1">Cell membrane</location>
        <topology evidence="1">Multi-pass membrane protein</topology>
    </subcellularLocation>
</comment>
<name>A0A1Y2JCS2_BRAJP</name>
<evidence type="ECO:0000256" key="9">
    <source>
        <dbReference type="ARBA" id="ARBA00022989"/>
    </source>
</evidence>
<evidence type="ECO:0000256" key="2">
    <source>
        <dbReference type="ARBA" id="ARBA00007866"/>
    </source>
</evidence>
<dbReference type="InterPro" id="IPR010514">
    <property type="entry name" value="COX_ARM"/>
</dbReference>
<evidence type="ECO:0000259" key="17">
    <source>
        <dbReference type="PROSITE" id="PS50857"/>
    </source>
</evidence>
<evidence type="ECO:0000256" key="8">
    <source>
        <dbReference type="ARBA" id="ARBA00022982"/>
    </source>
</evidence>
<keyword evidence="7" id="KW-0732">Signal</keyword>
<dbReference type="SUPFAM" id="SSF81464">
    <property type="entry name" value="Cytochrome c oxidase subunit II-like, transmembrane region"/>
    <property type="match status" value="1"/>
</dbReference>
<dbReference type="GO" id="GO:0016682">
    <property type="term" value="F:oxidoreductase activity, acting on diphenols and related substances as donors, oxygen as acceptor"/>
    <property type="evidence" value="ECO:0007669"/>
    <property type="project" value="InterPro"/>
</dbReference>
<keyword evidence="9 16" id="KW-1133">Transmembrane helix</keyword>
<feature type="region of interest" description="Disordered" evidence="15">
    <location>
        <begin position="276"/>
        <end position="296"/>
    </location>
</feature>
<dbReference type="InterPro" id="IPR034227">
    <property type="entry name" value="CuRO_UO_II"/>
</dbReference>
<dbReference type="GO" id="GO:0004129">
    <property type="term" value="F:cytochrome-c oxidase activity"/>
    <property type="evidence" value="ECO:0007669"/>
    <property type="project" value="UniProtKB-UniRule"/>
</dbReference>
<keyword evidence="4 14" id="KW-1003">Cell membrane</keyword>
<dbReference type="GO" id="GO:0005507">
    <property type="term" value="F:copper ion binding"/>
    <property type="evidence" value="ECO:0007669"/>
    <property type="project" value="InterPro"/>
</dbReference>
<gene>
    <name evidence="19" type="ORF">BSZ19_37805</name>
</gene>
<feature type="transmembrane region" description="Helical" evidence="16">
    <location>
        <begin position="38"/>
        <end position="63"/>
    </location>
</feature>
<keyword evidence="13" id="KW-0449">Lipoprotein</keyword>
<dbReference type="Gene3D" id="1.10.287.90">
    <property type="match status" value="1"/>
</dbReference>
<dbReference type="Pfam" id="PF06481">
    <property type="entry name" value="COX_ARM"/>
    <property type="match status" value="1"/>
</dbReference>
<keyword evidence="12" id="KW-0564">Palmitate</keyword>
<keyword evidence="8 14" id="KW-0249">Electron transport</keyword>
<dbReference type="GO" id="GO:0005886">
    <property type="term" value="C:plasma membrane"/>
    <property type="evidence" value="ECO:0007669"/>
    <property type="project" value="UniProtKB-SubCell"/>
</dbReference>
<dbReference type="InterPro" id="IPR045187">
    <property type="entry name" value="CcO_II"/>
</dbReference>
<comment type="caution">
    <text evidence="19">The sequence shown here is derived from an EMBL/GenBank/DDBJ whole genome shotgun (WGS) entry which is preliminary data.</text>
</comment>
<dbReference type="PROSITE" id="PS50999">
    <property type="entry name" value="COX2_TM"/>
    <property type="match status" value="1"/>
</dbReference>
<feature type="transmembrane region" description="Helical" evidence="16">
    <location>
        <begin position="84"/>
        <end position="105"/>
    </location>
</feature>
<evidence type="ECO:0000256" key="7">
    <source>
        <dbReference type="ARBA" id="ARBA00022729"/>
    </source>
</evidence>
<keyword evidence="10 14" id="KW-0560">Oxidoreductase</keyword>
<dbReference type="PANTHER" id="PTHR22888:SF18">
    <property type="entry name" value="CYTOCHROME BO(3) UBIQUINOL OXIDASE SUBUNIT 2"/>
    <property type="match status" value="1"/>
</dbReference>
<dbReference type="Gene3D" id="2.60.40.420">
    <property type="entry name" value="Cupredoxins - blue copper proteins"/>
    <property type="match status" value="1"/>
</dbReference>
<organism evidence="19 20">
    <name type="scientific">Bradyrhizobium japonicum</name>
    <dbReference type="NCBI Taxonomy" id="375"/>
    <lineage>
        <taxon>Bacteria</taxon>
        <taxon>Pseudomonadati</taxon>
        <taxon>Pseudomonadota</taxon>
        <taxon>Alphaproteobacteria</taxon>
        <taxon>Hyphomicrobiales</taxon>
        <taxon>Nitrobacteraceae</taxon>
        <taxon>Bradyrhizobium</taxon>
    </lineage>
</organism>
<keyword evidence="5 14" id="KW-0679">Respiratory chain</keyword>
<dbReference type="PROSITE" id="PS51257">
    <property type="entry name" value="PROKAR_LIPOPROTEIN"/>
    <property type="match status" value="1"/>
</dbReference>
<dbReference type="SUPFAM" id="SSF49503">
    <property type="entry name" value="Cupredoxins"/>
    <property type="match status" value="1"/>
</dbReference>
<evidence type="ECO:0000256" key="5">
    <source>
        <dbReference type="ARBA" id="ARBA00022660"/>
    </source>
</evidence>
<accession>A0A1Y2JCS2</accession>
<sequence>MRYGLLAALLTGAMMLGGCTEGVLDPKGPIALAERQILFNALGIMLAIVIPVILAILGFAFWFRASNERARYRPDFTYSGRLELLVWSIPAMTVLLVGGVAWIGAHDLDPGKPISSTVKPVNVEVVSLDWKWLFIYPEQGIASVNKLVVPVGTPISFELTSSSVMNSFFVPQLGSQIYTMSGMATRLHLQADHLGTYPGISAMFSGEGFPYMHFTVEAVTDGGFAQWVRQTGETGSILDKQAYADLVKPSKAVAPFTYRGVVSDLFSSIVNAGMGTQDSHQDSSLSVCSTSQRAER</sequence>
<dbReference type="Pfam" id="PF00116">
    <property type="entry name" value="COX2"/>
    <property type="match status" value="1"/>
</dbReference>
<evidence type="ECO:0000256" key="6">
    <source>
        <dbReference type="ARBA" id="ARBA00022692"/>
    </source>
</evidence>
<dbReference type="InterPro" id="IPR002429">
    <property type="entry name" value="CcO_II-like_C"/>
</dbReference>
<evidence type="ECO:0000259" key="18">
    <source>
        <dbReference type="PROSITE" id="PS50999"/>
    </source>
</evidence>
<evidence type="ECO:0000256" key="11">
    <source>
        <dbReference type="ARBA" id="ARBA00023136"/>
    </source>
</evidence>
<keyword evidence="3 14" id="KW-0813">Transport</keyword>
<evidence type="ECO:0000256" key="10">
    <source>
        <dbReference type="ARBA" id="ARBA00023002"/>
    </source>
</evidence>
<proteinExistence type="inferred from homology"/>
<dbReference type="EMBL" id="NAFL01000279">
    <property type="protein sequence ID" value="OSJ25705.1"/>
    <property type="molecule type" value="Genomic_DNA"/>
</dbReference>
<evidence type="ECO:0000256" key="16">
    <source>
        <dbReference type="SAM" id="Phobius"/>
    </source>
</evidence>
<dbReference type="CDD" id="cd04212">
    <property type="entry name" value="CuRO_UO_II"/>
    <property type="match status" value="1"/>
</dbReference>
<dbReference type="NCBIfam" id="TIGR01433">
    <property type="entry name" value="CyoA"/>
    <property type="match status" value="1"/>
</dbReference>